<evidence type="ECO:0000256" key="4">
    <source>
        <dbReference type="ARBA" id="ARBA00012730"/>
    </source>
</evidence>
<reference evidence="10 11" key="1">
    <citation type="submission" date="2021-06" db="EMBL/GenBank/DDBJ databases">
        <title>Differences between aerobic and microaerobic xylene degrading microbial communities.</title>
        <authorList>
            <person name="Banerjee S."/>
            <person name="Tancsics A."/>
        </authorList>
    </citation>
    <scope>NUCLEOTIDE SEQUENCE [LARGE SCALE GENOMIC DNA]</scope>
    <source>
        <strain evidence="10 11">MAP12</strain>
    </source>
</reference>
<evidence type="ECO:0000256" key="8">
    <source>
        <dbReference type="ARBA" id="ARBA00023235"/>
    </source>
</evidence>
<protein>
    <recommendedName>
        <fullName evidence="4">phosphomannomutase</fullName>
        <ecNumber evidence="4">5.4.2.8</ecNumber>
    </recommendedName>
</protein>
<feature type="domain" description="Alpha-D-phosphohexomutase alpha/beta/alpha" evidence="9">
    <location>
        <begin position="55"/>
        <end position="127"/>
    </location>
</feature>
<evidence type="ECO:0000256" key="2">
    <source>
        <dbReference type="ARBA" id="ARBA00001946"/>
    </source>
</evidence>
<dbReference type="EC" id="5.4.2.8" evidence="4"/>
<evidence type="ECO:0000313" key="10">
    <source>
        <dbReference type="EMBL" id="MBV2133611.1"/>
    </source>
</evidence>
<keyword evidence="5" id="KW-0597">Phosphoprotein</keyword>
<organism evidence="10 11">
    <name type="scientific">Geopseudomonas aromaticivorans</name>
    <dbReference type="NCBI Taxonomy" id="2849492"/>
    <lineage>
        <taxon>Bacteria</taxon>
        <taxon>Pseudomonadati</taxon>
        <taxon>Pseudomonadota</taxon>
        <taxon>Gammaproteobacteria</taxon>
        <taxon>Pseudomonadales</taxon>
        <taxon>Pseudomonadaceae</taxon>
        <taxon>Geopseudomonas</taxon>
    </lineage>
</organism>
<comment type="catalytic activity">
    <reaction evidence="1">
        <text>alpha-D-mannose 1-phosphate = D-mannose 6-phosphate</text>
        <dbReference type="Rhea" id="RHEA:11140"/>
        <dbReference type="ChEBI" id="CHEBI:58409"/>
        <dbReference type="ChEBI" id="CHEBI:58735"/>
        <dbReference type="EC" id="5.4.2.8"/>
    </reaction>
</comment>
<accession>A0ABS6MXS3</accession>
<keyword evidence="6" id="KW-0479">Metal-binding</keyword>
<comment type="pathway">
    <text evidence="3">Nucleotide-sugar biosynthesis; GDP-alpha-D-mannose biosynthesis; alpha-D-mannose 1-phosphate from D-fructose 6-phosphate: step 2/2.</text>
</comment>
<evidence type="ECO:0000256" key="5">
    <source>
        <dbReference type="ARBA" id="ARBA00022553"/>
    </source>
</evidence>
<evidence type="ECO:0000256" key="1">
    <source>
        <dbReference type="ARBA" id="ARBA00000586"/>
    </source>
</evidence>
<dbReference type="InterPro" id="IPR005844">
    <property type="entry name" value="A-D-PHexomutase_a/b/a-I"/>
</dbReference>
<proteinExistence type="predicted"/>
<dbReference type="Proteomes" id="UP000813068">
    <property type="component" value="Unassembled WGS sequence"/>
</dbReference>
<keyword evidence="8" id="KW-0413">Isomerase</keyword>
<keyword evidence="11" id="KW-1185">Reference proteome</keyword>
<evidence type="ECO:0000256" key="7">
    <source>
        <dbReference type="ARBA" id="ARBA00022842"/>
    </source>
</evidence>
<dbReference type="EMBL" id="JAHRGL010000030">
    <property type="protein sequence ID" value="MBV2133611.1"/>
    <property type="molecule type" value="Genomic_DNA"/>
</dbReference>
<comment type="cofactor">
    <cofactor evidence="2">
        <name>Mg(2+)</name>
        <dbReference type="ChEBI" id="CHEBI:18420"/>
    </cofactor>
</comment>
<evidence type="ECO:0000259" key="9">
    <source>
        <dbReference type="Pfam" id="PF02878"/>
    </source>
</evidence>
<gene>
    <name evidence="10" type="ORF">KRX52_12490</name>
</gene>
<dbReference type="Pfam" id="PF02878">
    <property type="entry name" value="PGM_PMM_I"/>
    <property type="match status" value="1"/>
</dbReference>
<evidence type="ECO:0000313" key="11">
    <source>
        <dbReference type="Proteomes" id="UP000813068"/>
    </source>
</evidence>
<dbReference type="PANTHER" id="PTHR43771">
    <property type="entry name" value="PHOSPHOMANNOMUTASE"/>
    <property type="match status" value="1"/>
</dbReference>
<evidence type="ECO:0000256" key="6">
    <source>
        <dbReference type="ARBA" id="ARBA00022723"/>
    </source>
</evidence>
<keyword evidence="7" id="KW-0460">Magnesium</keyword>
<dbReference type="PANTHER" id="PTHR43771:SF1">
    <property type="entry name" value="PHOSPHOMANNOMUTASE"/>
    <property type="match status" value="1"/>
</dbReference>
<evidence type="ECO:0000256" key="3">
    <source>
        <dbReference type="ARBA" id="ARBA00004699"/>
    </source>
</evidence>
<name>A0ABS6MXS3_9GAMM</name>
<comment type="caution">
    <text evidence="10">The sequence shown here is derived from an EMBL/GenBank/DDBJ whole genome shotgun (WGS) entry which is preliminary data.</text>
</comment>
<sequence length="161" mass="17577">MTSYVFRISTGVPTAEFTAAVSNVPRQRVGRAQVANPFLLSNYSQLPSLIPSLNRFKAHDIRGQVPEELSGEIDCGIGRAMLAELRGSRTFVIGHDMRVESRMLANALIKGLTEAGADVIDIGLCDTGNLRDSNIEPLLRLNVETRGDQQGVSKLEQLILE</sequence>